<protein>
    <submittedName>
        <fullName evidence="3">Uncharacterized protein</fullName>
    </submittedName>
</protein>
<feature type="transmembrane region" description="Helical" evidence="2">
    <location>
        <begin position="157"/>
        <end position="180"/>
    </location>
</feature>
<dbReference type="Proteomes" id="UP000799324">
    <property type="component" value="Unassembled WGS sequence"/>
</dbReference>
<evidence type="ECO:0000256" key="2">
    <source>
        <dbReference type="SAM" id="Phobius"/>
    </source>
</evidence>
<keyword evidence="4" id="KW-1185">Reference proteome</keyword>
<organism evidence="3 4">
    <name type="scientific">Lophiostoma macrostomum CBS 122681</name>
    <dbReference type="NCBI Taxonomy" id="1314788"/>
    <lineage>
        <taxon>Eukaryota</taxon>
        <taxon>Fungi</taxon>
        <taxon>Dikarya</taxon>
        <taxon>Ascomycota</taxon>
        <taxon>Pezizomycotina</taxon>
        <taxon>Dothideomycetes</taxon>
        <taxon>Pleosporomycetidae</taxon>
        <taxon>Pleosporales</taxon>
        <taxon>Lophiostomataceae</taxon>
        <taxon>Lophiostoma</taxon>
    </lineage>
</organism>
<keyword evidence="2" id="KW-1133">Transmembrane helix</keyword>
<reference evidence="3" key="1">
    <citation type="journal article" date="2020" name="Stud. Mycol.">
        <title>101 Dothideomycetes genomes: a test case for predicting lifestyles and emergence of pathogens.</title>
        <authorList>
            <person name="Haridas S."/>
            <person name="Albert R."/>
            <person name="Binder M."/>
            <person name="Bloem J."/>
            <person name="Labutti K."/>
            <person name="Salamov A."/>
            <person name="Andreopoulos B."/>
            <person name="Baker S."/>
            <person name="Barry K."/>
            <person name="Bills G."/>
            <person name="Bluhm B."/>
            <person name="Cannon C."/>
            <person name="Castanera R."/>
            <person name="Culley D."/>
            <person name="Daum C."/>
            <person name="Ezra D."/>
            <person name="Gonzalez J."/>
            <person name="Henrissat B."/>
            <person name="Kuo A."/>
            <person name="Liang C."/>
            <person name="Lipzen A."/>
            <person name="Lutzoni F."/>
            <person name="Magnuson J."/>
            <person name="Mondo S."/>
            <person name="Nolan M."/>
            <person name="Ohm R."/>
            <person name="Pangilinan J."/>
            <person name="Park H.-J."/>
            <person name="Ramirez L."/>
            <person name="Alfaro M."/>
            <person name="Sun H."/>
            <person name="Tritt A."/>
            <person name="Yoshinaga Y."/>
            <person name="Zwiers L.-H."/>
            <person name="Turgeon B."/>
            <person name="Goodwin S."/>
            <person name="Spatafora J."/>
            <person name="Crous P."/>
            <person name="Grigoriev I."/>
        </authorList>
    </citation>
    <scope>NUCLEOTIDE SEQUENCE</scope>
    <source>
        <strain evidence="3">CBS 122681</strain>
    </source>
</reference>
<gene>
    <name evidence="3" type="ORF">K491DRAFT_729100</name>
</gene>
<accession>A0A6A6SUY2</accession>
<evidence type="ECO:0000256" key="1">
    <source>
        <dbReference type="SAM" id="MobiDB-lite"/>
    </source>
</evidence>
<name>A0A6A6SUY2_9PLEO</name>
<feature type="region of interest" description="Disordered" evidence="1">
    <location>
        <begin position="310"/>
        <end position="331"/>
    </location>
</feature>
<sequence>MSTRHFLYVLFPYVSPIVYSQYAENENEQTSSKQYLDGLYKHNVRSMIYLFNFVYDPKKYLKTRFNQFNFIPGAHLPTYHSARSPQYKASYKRCTQTNSNMPLRIPSTIRDQSQKGSSNVQCTTETTNELGTIAEGGWFNRTANNLPDRFWSSAGRWVLIALIGMLKFPPLHFILAVYVVHPWCLNYFGRGPFNRNIQLTHLERMKMAIYHNCLKDTLVVMSIVVYGCLFAVPRLWNAFKPKPTSKSSANTQRQFPPSDIRYYARSTHSSAAAGVSSSSAPSQLTYRSNVPSAHTLIFSTVTTVVDIAPGPISPASGTQDENTNTEHEAIN</sequence>
<dbReference type="AlphaFoldDB" id="A0A6A6SUY2"/>
<dbReference type="EMBL" id="MU004423">
    <property type="protein sequence ID" value="KAF2651556.1"/>
    <property type="molecule type" value="Genomic_DNA"/>
</dbReference>
<proteinExistence type="predicted"/>
<keyword evidence="2" id="KW-0472">Membrane</keyword>
<feature type="transmembrane region" description="Helical" evidence="2">
    <location>
        <begin position="217"/>
        <end position="236"/>
    </location>
</feature>
<evidence type="ECO:0000313" key="4">
    <source>
        <dbReference type="Proteomes" id="UP000799324"/>
    </source>
</evidence>
<keyword evidence="2" id="KW-0812">Transmembrane</keyword>
<evidence type="ECO:0000313" key="3">
    <source>
        <dbReference type="EMBL" id="KAF2651556.1"/>
    </source>
</evidence>